<name>A0ABM1J815_POLDO</name>
<evidence type="ECO:0000313" key="9">
    <source>
        <dbReference type="RefSeq" id="XP_015188603.1"/>
    </source>
</evidence>
<dbReference type="RefSeq" id="XP_015188604.1">
    <property type="nucleotide sequence ID" value="XM_015333118.1"/>
</dbReference>
<feature type="transmembrane region" description="Helical" evidence="6">
    <location>
        <begin position="94"/>
        <end position="118"/>
    </location>
</feature>
<evidence type="ECO:0000256" key="4">
    <source>
        <dbReference type="ARBA" id="ARBA00022989"/>
    </source>
</evidence>
<feature type="transmembrane region" description="Helical" evidence="6">
    <location>
        <begin position="151"/>
        <end position="170"/>
    </location>
</feature>
<comment type="similarity">
    <text evidence="2">Belongs to the TMEM135 family.</text>
</comment>
<gene>
    <name evidence="9 10" type="primary">LOC107072851</name>
</gene>
<feature type="transmembrane region" description="Helical" evidence="6">
    <location>
        <begin position="337"/>
        <end position="361"/>
    </location>
</feature>
<evidence type="ECO:0000256" key="5">
    <source>
        <dbReference type="ARBA" id="ARBA00023136"/>
    </source>
</evidence>
<feature type="transmembrane region" description="Helical" evidence="6">
    <location>
        <begin position="381"/>
        <end position="402"/>
    </location>
</feature>
<keyword evidence="5 6" id="KW-0472">Membrane</keyword>
<keyword evidence="4 6" id="KW-1133">Transmembrane helix</keyword>
<dbReference type="RefSeq" id="XP_015188603.1">
    <property type="nucleotide sequence ID" value="XM_015333117.1"/>
</dbReference>
<feature type="transmembrane region" description="Helical" evidence="6">
    <location>
        <begin position="62"/>
        <end position="82"/>
    </location>
</feature>
<dbReference type="InterPro" id="IPR026749">
    <property type="entry name" value="Tmem135"/>
</dbReference>
<evidence type="ECO:0000256" key="1">
    <source>
        <dbReference type="ARBA" id="ARBA00004127"/>
    </source>
</evidence>
<dbReference type="PANTHER" id="PTHR12459">
    <property type="entry name" value="TRANSMEMBRANE PROTEIN 135-RELATED"/>
    <property type="match status" value="1"/>
</dbReference>
<comment type="subcellular location">
    <subcellularLocation>
        <location evidence="1">Endomembrane system</location>
        <topology evidence="1">Multi-pass membrane protein</topology>
    </subcellularLocation>
</comment>
<evidence type="ECO:0000313" key="8">
    <source>
        <dbReference type="Proteomes" id="UP000694924"/>
    </source>
</evidence>
<dbReference type="InterPro" id="IPR031926">
    <property type="entry name" value="TMEM135_N"/>
</dbReference>
<keyword evidence="3 6" id="KW-0812">Transmembrane</keyword>
<dbReference type="GeneID" id="107072851"/>
<protein>
    <submittedName>
        <fullName evidence="9 10">Transmembrane protein 135-like</fullName>
    </submittedName>
</protein>
<evidence type="ECO:0000256" key="3">
    <source>
        <dbReference type="ARBA" id="ARBA00022692"/>
    </source>
</evidence>
<evidence type="ECO:0000256" key="2">
    <source>
        <dbReference type="ARBA" id="ARBA00008924"/>
    </source>
</evidence>
<evidence type="ECO:0000313" key="10">
    <source>
        <dbReference type="RefSeq" id="XP_015188604.1"/>
    </source>
</evidence>
<feature type="transmembrane region" description="Helical" evidence="6">
    <location>
        <begin position="304"/>
        <end position="325"/>
    </location>
</feature>
<evidence type="ECO:0000256" key="6">
    <source>
        <dbReference type="SAM" id="Phobius"/>
    </source>
</evidence>
<sequence length="459" mass="52678">MPGNLSKFVKSSCKDYSHKWVDSCISAAMGLGLDCLEESLKIYSTVYIASLLINRRKITKDVIIRTILGILQSSAFLSMTAFNFSANICALNRILGGMHVLTVSFLPSFLSNLVAIIIEKPARRTLLCLYVSNIATETLYNMGVWRGYFPRIPYGSAYIFAASISVLLYLHRAKRMDQDTVYKIIRFVIGPYEQFQNSNKKSEHLESTTCTESLNSNRECKRHTYNIIFKSFQIYKEIINNLKNKYKHWSCPHPHSCAHYILMSGTKLFSYGYGIQVAIQLILQSQQIFKRPKHIKNILFKKQYLNIATFLGAFSALYKLTSCLLRRTYNKDSPKFAIPAGLIASIAFIAFPNNTLALYFMWKGLHIIWNEGVEKGIFPEFKWFVILLYSFSTAILFHAAILEPQNLRSSYWKFLYRVSGGRIAVISRSPLEIFGMNSSKYLKEVLIRTNTSNQRTFTF</sequence>
<proteinExistence type="inferred from homology"/>
<feature type="domain" description="Transmembrane protein 135 N-terminal" evidence="7">
    <location>
        <begin position="12"/>
        <end position="144"/>
    </location>
</feature>
<evidence type="ECO:0000259" key="7">
    <source>
        <dbReference type="Pfam" id="PF15982"/>
    </source>
</evidence>
<accession>A0ABM1J815</accession>
<dbReference type="Proteomes" id="UP000694924">
    <property type="component" value="Unplaced"/>
</dbReference>
<keyword evidence="8" id="KW-1185">Reference proteome</keyword>
<feature type="transmembrane region" description="Helical" evidence="6">
    <location>
        <begin position="125"/>
        <end position="145"/>
    </location>
</feature>
<dbReference type="PANTHER" id="PTHR12459:SF15">
    <property type="entry name" value="TRANSMEMBRANE PROTEIN 135"/>
    <property type="match status" value="1"/>
</dbReference>
<reference evidence="9 10" key="1">
    <citation type="submission" date="2025-05" db="UniProtKB">
        <authorList>
            <consortium name="RefSeq"/>
        </authorList>
    </citation>
    <scope>IDENTIFICATION</scope>
    <source>
        <tissue evidence="9 10">Whole body</tissue>
    </source>
</reference>
<dbReference type="Pfam" id="PF15982">
    <property type="entry name" value="TMEM135_C_rich"/>
    <property type="match status" value="1"/>
</dbReference>
<organism evidence="8 9">
    <name type="scientific">Polistes dominula</name>
    <name type="common">European paper wasp</name>
    <name type="synonym">Vespa dominula</name>
    <dbReference type="NCBI Taxonomy" id="743375"/>
    <lineage>
        <taxon>Eukaryota</taxon>
        <taxon>Metazoa</taxon>
        <taxon>Ecdysozoa</taxon>
        <taxon>Arthropoda</taxon>
        <taxon>Hexapoda</taxon>
        <taxon>Insecta</taxon>
        <taxon>Pterygota</taxon>
        <taxon>Neoptera</taxon>
        <taxon>Endopterygota</taxon>
        <taxon>Hymenoptera</taxon>
        <taxon>Apocrita</taxon>
        <taxon>Aculeata</taxon>
        <taxon>Vespoidea</taxon>
        <taxon>Vespidae</taxon>
        <taxon>Polistinae</taxon>
        <taxon>Polistini</taxon>
        <taxon>Polistes</taxon>
    </lineage>
</organism>